<evidence type="ECO:0000313" key="1">
    <source>
        <dbReference type="EnsemblPlants" id="MELO3C033352.2.1"/>
    </source>
</evidence>
<dbReference type="EnsemblPlants" id="MELO3C033352.2.1">
    <property type="protein sequence ID" value="MELO3C033352.2.1"/>
    <property type="gene ID" value="MELO3C033352.2"/>
</dbReference>
<proteinExistence type="predicted"/>
<organism evidence="1">
    <name type="scientific">Cucumis melo</name>
    <name type="common">Muskmelon</name>
    <dbReference type="NCBI Taxonomy" id="3656"/>
    <lineage>
        <taxon>Eukaryota</taxon>
        <taxon>Viridiplantae</taxon>
        <taxon>Streptophyta</taxon>
        <taxon>Embryophyta</taxon>
        <taxon>Tracheophyta</taxon>
        <taxon>Spermatophyta</taxon>
        <taxon>Magnoliopsida</taxon>
        <taxon>eudicotyledons</taxon>
        <taxon>Gunneridae</taxon>
        <taxon>Pentapetalae</taxon>
        <taxon>rosids</taxon>
        <taxon>fabids</taxon>
        <taxon>Cucurbitales</taxon>
        <taxon>Cucurbitaceae</taxon>
        <taxon>Benincaseae</taxon>
        <taxon>Cucumis</taxon>
    </lineage>
</organism>
<accession>A0A9I9EGB1</accession>
<sequence>MSPEFQEKVLETVVKKKKGIATSIPLISLTSKKKVVEKEKVQEEEVIATRSSISKNEVKVSRPMTKEVEVTSEPSNLPITLKYSLRYAKRAEVEVWAYEIVSSISEQAPPYPIIFSSPSSTLPVIFFSSLSIFPQRLTHDKSPDVTVAVAQWVTMRRNISSLDELQKKLTCLTSTPSTRLNPRTEKMTTAVDGIHFSSLSPFSYPVNHRRLQFPTLSFAVVLHPIFSISSSPQSPHK</sequence>
<protein>
    <submittedName>
        <fullName evidence="1">Uncharacterized protein</fullName>
    </submittedName>
</protein>
<dbReference type="Gramene" id="MELO3C033352.2.1">
    <property type="protein sequence ID" value="MELO3C033352.2.1"/>
    <property type="gene ID" value="MELO3C033352.2"/>
</dbReference>
<name>A0A9I9EGB1_CUCME</name>
<reference evidence="1" key="1">
    <citation type="submission" date="2023-03" db="UniProtKB">
        <authorList>
            <consortium name="EnsemblPlants"/>
        </authorList>
    </citation>
    <scope>IDENTIFICATION</scope>
</reference>
<dbReference type="AlphaFoldDB" id="A0A9I9EGB1"/>